<accession>A0A6P0CCY4</accession>
<organism evidence="2 3">
    <name type="scientific">Sulfitobacter sediminilitoris</name>
    <dbReference type="NCBI Taxonomy" id="2698830"/>
    <lineage>
        <taxon>Bacteria</taxon>
        <taxon>Pseudomonadati</taxon>
        <taxon>Pseudomonadota</taxon>
        <taxon>Alphaproteobacteria</taxon>
        <taxon>Rhodobacterales</taxon>
        <taxon>Roseobacteraceae</taxon>
        <taxon>Sulfitobacter</taxon>
    </lineage>
</organism>
<dbReference type="Gene3D" id="1.10.150.130">
    <property type="match status" value="1"/>
</dbReference>
<name>A0A6P0CCY4_9RHOB</name>
<comment type="caution">
    <text evidence="2">The sequence shown here is derived from an EMBL/GenBank/DDBJ whole genome shotgun (WGS) entry which is preliminary data.</text>
</comment>
<dbReference type="EMBL" id="JAABNT010000009">
    <property type="protein sequence ID" value="NEK23737.1"/>
    <property type="molecule type" value="Genomic_DNA"/>
</dbReference>
<dbReference type="Proteomes" id="UP000468591">
    <property type="component" value="Unassembled WGS sequence"/>
</dbReference>
<evidence type="ECO:0000256" key="1">
    <source>
        <dbReference type="ARBA" id="ARBA00023125"/>
    </source>
</evidence>
<gene>
    <name evidence="2" type="ORF">GV827_15160</name>
</gene>
<evidence type="ECO:0008006" key="4">
    <source>
        <dbReference type="Google" id="ProtNLM"/>
    </source>
</evidence>
<evidence type="ECO:0000313" key="3">
    <source>
        <dbReference type="Proteomes" id="UP000468591"/>
    </source>
</evidence>
<keyword evidence="3" id="KW-1185">Reference proteome</keyword>
<protein>
    <recommendedName>
        <fullName evidence="4">Integrase DNA-binding domain-containing protein</fullName>
    </recommendedName>
</protein>
<dbReference type="GO" id="GO:0003677">
    <property type="term" value="F:DNA binding"/>
    <property type="evidence" value="ECO:0007669"/>
    <property type="project" value="UniProtKB-KW"/>
</dbReference>
<proteinExistence type="predicted"/>
<dbReference type="RefSeq" id="WP_164354657.1">
    <property type="nucleotide sequence ID" value="NZ_JAABNT010000009.1"/>
</dbReference>
<dbReference type="InterPro" id="IPR011010">
    <property type="entry name" value="DNA_brk_join_enz"/>
</dbReference>
<reference evidence="2 3" key="1">
    <citation type="submission" date="2020-01" db="EMBL/GenBank/DDBJ databases">
        <title>Sulfitobacter sediminilitoris sp. nov., isolated from a tidal flat.</title>
        <authorList>
            <person name="Park S."/>
            <person name="Yoon J.-H."/>
        </authorList>
    </citation>
    <scope>NUCLEOTIDE SEQUENCE [LARGE SCALE GENOMIC DNA]</scope>
    <source>
        <strain evidence="2 3">JBTF-M27</strain>
    </source>
</reference>
<sequence length="254" mass="29098">MTDLRDKTDLPYRFFKPKNSNRWNIRFSISGFPQIKYALGTDDDDEALQIAAEKYQEAVFQAKHGILAANGSFRSVALDYVKAMQLDAQRRPNRLGAAKYADAVVTRYLIPFFKTIAISAVTQAKLYEYTDWRRSYWTTGDGAKEKFLTPYMRNGKKVFPLAKHEEATDATLRRENVILSGVFKHAVRKGLIKPGDVPKQELPKPKLNKRPAFKVEEFTKLVLTSEQRIAEAADNPDIMFARGMLHNVRRWHAA</sequence>
<dbReference type="AlphaFoldDB" id="A0A6P0CCY4"/>
<evidence type="ECO:0000313" key="2">
    <source>
        <dbReference type="EMBL" id="NEK23737.1"/>
    </source>
</evidence>
<dbReference type="InterPro" id="IPR010998">
    <property type="entry name" value="Integrase_recombinase_N"/>
</dbReference>
<keyword evidence="1" id="KW-0238">DNA-binding</keyword>
<dbReference type="SUPFAM" id="SSF56349">
    <property type="entry name" value="DNA breaking-rejoining enzymes"/>
    <property type="match status" value="1"/>
</dbReference>